<keyword evidence="2 3" id="KW-0040">ANK repeat</keyword>
<dbReference type="EMBL" id="LUCH01004819">
    <property type="protein sequence ID" value="KAF5398611.1"/>
    <property type="molecule type" value="Genomic_DNA"/>
</dbReference>
<feature type="repeat" description="ANK" evidence="3">
    <location>
        <begin position="98"/>
        <end position="130"/>
    </location>
</feature>
<dbReference type="InterPro" id="IPR036770">
    <property type="entry name" value="Ankyrin_rpt-contain_sf"/>
</dbReference>
<evidence type="ECO:0000256" key="2">
    <source>
        <dbReference type="ARBA" id="ARBA00023043"/>
    </source>
</evidence>
<name>A0A8J4T775_9TREM</name>
<protein>
    <submittedName>
        <fullName evidence="4">Ankyrin repeat domain-containing protein 49</fullName>
    </submittedName>
</protein>
<dbReference type="PROSITE" id="PS50088">
    <property type="entry name" value="ANK_REPEAT"/>
    <property type="match status" value="2"/>
</dbReference>
<organism evidence="4 5">
    <name type="scientific">Paragonimus heterotremus</name>
    <dbReference type="NCBI Taxonomy" id="100268"/>
    <lineage>
        <taxon>Eukaryota</taxon>
        <taxon>Metazoa</taxon>
        <taxon>Spiralia</taxon>
        <taxon>Lophotrochozoa</taxon>
        <taxon>Platyhelminthes</taxon>
        <taxon>Trematoda</taxon>
        <taxon>Digenea</taxon>
        <taxon>Plagiorchiida</taxon>
        <taxon>Troglotremata</taxon>
        <taxon>Troglotrematidae</taxon>
        <taxon>Paragonimus</taxon>
    </lineage>
</organism>
<dbReference type="SMART" id="SM00248">
    <property type="entry name" value="ANK"/>
    <property type="match status" value="3"/>
</dbReference>
<dbReference type="Gene3D" id="1.25.40.20">
    <property type="entry name" value="Ankyrin repeat-containing domain"/>
    <property type="match status" value="1"/>
</dbReference>
<proteinExistence type="predicted"/>
<dbReference type="Proteomes" id="UP000748531">
    <property type="component" value="Unassembled WGS sequence"/>
</dbReference>
<keyword evidence="1" id="KW-0677">Repeat</keyword>
<evidence type="ECO:0000256" key="3">
    <source>
        <dbReference type="PROSITE-ProRule" id="PRU00023"/>
    </source>
</evidence>
<comment type="caution">
    <text evidence="4">The sequence shown here is derived from an EMBL/GenBank/DDBJ whole genome shotgun (WGS) entry which is preliminary data.</text>
</comment>
<sequence>MSSQSEEEADGLPFDIDEVMSAKRNNPGLFVSAWEADENDLELWSKAQIKADPIKRFIVSAEEGDLATLEEIVTRAQKHVPGASHPSVVELLSAKDADGYSALHRAAYGGHVSTVEYLLRLGADINIRTLDGWTPLHSAAFWNQFACVQLLLAAGAELNATTNSNQTPLHLAVSNNQTPETLYILLSQPNISVYGIRNQLGDSVADLIIRNTQYADLCFAFSEAATSLGK</sequence>
<dbReference type="PROSITE" id="PS50297">
    <property type="entry name" value="ANK_REP_REGION"/>
    <property type="match status" value="2"/>
</dbReference>
<dbReference type="Pfam" id="PF00023">
    <property type="entry name" value="Ank"/>
    <property type="match status" value="1"/>
</dbReference>
<evidence type="ECO:0000313" key="5">
    <source>
        <dbReference type="Proteomes" id="UP000748531"/>
    </source>
</evidence>
<dbReference type="InterPro" id="IPR002110">
    <property type="entry name" value="Ankyrin_rpt"/>
</dbReference>
<dbReference type="PRINTS" id="PR01415">
    <property type="entry name" value="ANKYRIN"/>
</dbReference>
<evidence type="ECO:0000313" key="4">
    <source>
        <dbReference type="EMBL" id="KAF5398611.1"/>
    </source>
</evidence>
<reference evidence="4" key="1">
    <citation type="submission" date="2019-05" db="EMBL/GenBank/DDBJ databases">
        <title>Annotation for the trematode Paragonimus heterotremus.</title>
        <authorList>
            <person name="Choi Y.-J."/>
        </authorList>
    </citation>
    <scope>NUCLEOTIDE SEQUENCE</scope>
    <source>
        <strain evidence="4">LC</strain>
    </source>
</reference>
<dbReference type="PANTHER" id="PTHR24189">
    <property type="entry name" value="MYOTROPHIN"/>
    <property type="match status" value="1"/>
</dbReference>
<gene>
    <name evidence="4" type="ORF">PHET_07895</name>
</gene>
<evidence type="ECO:0000256" key="1">
    <source>
        <dbReference type="ARBA" id="ARBA00022737"/>
    </source>
</evidence>
<dbReference type="SUPFAM" id="SSF48403">
    <property type="entry name" value="Ankyrin repeat"/>
    <property type="match status" value="1"/>
</dbReference>
<dbReference type="InterPro" id="IPR050745">
    <property type="entry name" value="Multifunctional_regulatory"/>
</dbReference>
<dbReference type="OrthoDB" id="19174at2759"/>
<dbReference type="Pfam" id="PF12796">
    <property type="entry name" value="Ank_2"/>
    <property type="match status" value="1"/>
</dbReference>
<accession>A0A8J4T775</accession>
<dbReference type="AlphaFoldDB" id="A0A8J4T775"/>
<feature type="repeat" description="ANK" evidence="3">
    <location>
        <begin position="131"/>
        <end position="163"/>
    </location>
</feature>
<keyword evidence="5" id="KW-1185">Reference proteome</keyword>
<dbReference type="PANTHER" id="PTHR24189:SF73">
    <property type="entry name" value="ANKYRIN REPEAT AND SOCS BOX-CONTAINING 15B"/>
    <property type="match status" value="1"/>
</dbReference>